<organism evidence="3 4">
    <name type="scientific">Octadecabacter arcticus 238</name>
    <dbReference type="NCBI Taxonomy" id="391616"/>
    <lineage>
        <taxon>Bacteria</taxon>
        <taxon>Pseudomonadati</taxon>
        <taxon>Pseudomonadota</taxon>
        <taxon>Alphaproteobacteria</taxon>
        <taxon>Rhodobacterales</taxon>
        <taxon>Roseobacteraceae</taxon>
        <taxon>Octadecabacter</taxon>
    </lineage>
</organism>
<dbReference type="RefSeq" id="WP_015494833.1">
    <property type="nucleotide sequence ID" value="NC_020908.1"/>
</dbReference>
<reference evidence="3 4" key="1">
    <citation type="journal article" date="2013" name="PLoS ONE">
        <title>Poles Apart: Arctic and Antarctic Octadecabacter strains Share High Genome Plasticity and a New Type of Xanthorhodopsin.</title>
        <authorList>
            <person name="Vollmers J."/>
            <person name="Voget S."/>
            <person name="Dietrich S."/>
            <person name="Gollnow K."/>
            <person name="Smits M."/>
            <person name="Meyer K."/>
            <person name="Brinkhoff T."/>
            <person name="Simon M."/>
            <person name="Daniel R."/>
        </authorList>
    </citation>
    <scope>NUCLEOTIDE SEQUENCE [LARGE SCALE GENOMIC DNA]</scope>
    <source>
        <strain evidence="3 4">238</strain>
    </source>
</reference>
<evidence type="ECO:0000256" key="1">
    <source>
        <dbReference type="ARBA" id="ARBA00022729"/>
    </source>
</evidence>
<dbReference type="PANTHER" id="PTHR43037:SF1">
    <property type="entry name" value="BLL1128 PROTEIN"/>
    <property type="match status" value="1"/>
</dbReference>
<dbReference type="eggNOG" id="COG3509">
    <property type="taxonomic scope" value="Bacteria"/>
</dbReference>
<dbReference type="KEGG" id="oar:OA238_c15040"/>
<evidence type="ECO:0000256" key="2">
    <source>
        <dbReference type="ARBA" id="ARBA00022801"/>
    </source>
</evidence>
<accession>M9RGA6</accession>
<dbReference type="SUPFAM" id="SSF53474">
    <property type="entry name" value="alpha/beta-Hydrolases"/>
    <property type="match status" value="2"/>
</dbReference>
<dbReference type="EMBL" id="CP003742">
    <property type="protein sequence ID" value="AGI71644.1"/>
    <property type="molecule type" value="Genomic_DNA"/>
</dbReference>
<dbReference type="GO" id="GO:0005576">
    <property type="term" value="C:extracellular region"/>
    <property type="evidence" value="ECO:0007669"/>
    <property type="project" value="InterPro"/>
</dbReference>
<dbReference type="OrthoDB" id="9767239at2"/>
<evidence type="ECO:0000313" key="4">
    <source>
        <dbReference type="Proteomes" id="UP000004688"/>
    </source>
</evidence>
<dbReference type="EC" id="3.1.1.-" evidence="3"/>
<protein>
    <submittedName>
        <fullName evidence="3">Esterase</fullName>
        <ecNumber evidence="3">3.1.1.-</ecNumber>
    </submittedName>
</protein>
<keyword evidence="4" id="KW-1185">Reference proteome</keyword>
<dbReference type="InterPro" id="IPR010126">
    <property type="entry name" value="Esterase_phb"/>
</dbReference>
<keyword evidence="1" id="KW-0732">Signal</keyword>
<dbReference type="NCBIfam" id="TIGR01840">
    <property type="entry name" value="esterase_phb"/>
    <property type="match status" value="1"/>
</dbReference>
<evidence type="ECO:0000313" key="3">
    <source>
        <dbReference type="EMBL" id="AGI71644.1"/>
    </source>
</evidence>
<dbReference type="GO" id="GO:0016787">
    <property type="term" value="F:hydrolase activity"/>
    <property type="evidence" value="ECO:0007669"/>
    <property type="project" value="UniProtKB-KW"/>
</dbReference>
<proteinExistence type="predicted"/>
<gene>
    <name evidence="3" type="ORF">OA238_c15040</name>
</gene>
<sequence>MNFFNLGATGRPTQAARLSSATDLVQRTLAQHGLTAPNSVLNGLSPAQMSSDGSVIDGDTFTCPQGSRTYRTYVPNSAKDGVAGVIMMLHGCTQNPDDFEAGTGMHALAETHRLVIVYPGQSLGDNAQICWNWFRHGDQCHGMGEPAILAGFAKQITDQHAVKPHNTYVAGLSAGAAMAVILGETYPDVFAAFGAHSGLPFGAATDMTSAFAAMMGTAGARTVESNGPQTRTIVFHGTADTTVHPSNSDAIARDVLDRAPRQTIDTTTRGETGGRSWTRRIVAAQNNAAVLEQWTIEGLSHAWSGGSPKGSFTDAGGPDASAQMVRFFLNNDD</sequence>
<keyword evidence="2 3" id="KW-0378">Hydrolase</keyword>
<dbReference type="Gene3D" id="3.40.50.1820">
    <property type="entry name" value="alpha/beta hydrolase"/>
    <property type="match status" value="1"/>
</dbReference>
<dbReference type="Pfam" id="PF10503">
    <property type="entry name" value="Esterase_PHB"/>
    <property type="match status" value="1"/>
</dbReference>
<dbReference type="PANTHER" id="PTHR43037">
    <property type="entry name" value="UNNAMED PRODUCT-RELATED"/>
    <property type="match status" value="1"/>
</dbReference>
<dbReference type="AlphaFoldDB" id="M9RGA6"/>
<dbReference type="InterPro" id="IPR050955">
    <property type="entry name" value="Plant_Biomass_Hydrol_Est"/>
</dbReference>
<dbReference type="InterPro" id="IPR029058">
    <property type="entry name" value="AB_hydrolase_fold"/>
</dbReference>
<name>M9RGA6_9RHOB</name>
<dbReference type="Proteomes" id="UP000004688">
    <property type="component" value="Chromosome"/>
</dbReference>
<dbReference type="HOGENOM" id="CLU_027551_0_3_5"/>